<keyword evidence="4" id="KW-0677">Repeat</keyword>
<organism evidence="9 10">
    <name type="scientific">Streptomyces misionensis</name>
    <dbReference type="NCBI Taxonomy" id="67331"/>
    <lineage>
        <taxon>Bacteria</taxon>
        <taxon>Bacillati</taxon>
        <taxon>Actinomycetota</taxon>
        <taxon>Actinomycetes</taxon>
        <taxon>Kitasatosporales</taxon>
        <taxon>Streptomycetaceae</taxon>
        <taxon>Streptomyces</taxon>
    </lineage>
</organism>
<evidence type="ECO:0000256" key="4">
    <source>
        <dbReference type="ARBA" id="ARBA00022737"/>
    </source>
</evidence>
<keyword evidence="10" id="KW-1185">Reference proteome</keyword>
<evidence type="ECO:0000313" key="9">
    <source>
        <dbReference type="EMBL" id="TWV33676.1"/>
    </source>
</evidence>
<dbReference type="AlphaFoldDB" id="A0A5C6IX89"/>
<evidence type="ECO:0000256" key="2">
    <source>
        <dbReference type="ARBA" id="ARBA00022485"/>
    </source>
</evidence>
<reference evidence="9" key="1">
    <citation type="journal article" date="2019" name="Microbiol. Resour. Announc.">
        <title>Draft Genomic Sequences of Streptomyces misionensis and Streptomyces albidoflavus, bacteria applied for phytopathogen biocontrol.</title>
        <authorList>
            <person name="Pylro V."/>
            <person name="Dias A."/>
            <person name="Andreote F."/>
            <person name="Varani A."/>
            <person name="Andreote C."/>
            <person name="Bernardo E."/>
            <person name="Martins T."/>
        </authorList>
    </citation>
    <scope>NUCLEOTIDE SEQUENCE [LARGE SCALE GENOMIC DNA]</scope>
    <source>
        <strain evidence="9">66</strain>
    </source>
</reference>
<dbReference type="GO" id="GO:0051539">
    <property type="term" value="F:4 iron, 4 sulfur cluster binding"/>
    <property type="evidence" value="ECO:0007669"/>
    <property type="project" value="UniProtKB-KW"/>
</dbReference>
<gene>
    <name evidence="9" type="ORF">FRZ03_29920</name>
</gene>
<proteinExistence type="predicted"/>
<keyword evidence="3" id="KW-0479">Metal-binding</keyword>
<evidence type="ECO:0000256" key="6">
    <source>
        <dbReference type="ARBA" id="ARBA00023014"/>
    </source>
</evidence>
<dbReference type="PROSITE" id="PS51379">
    <property type="entry name" value="4FE4S_FER_2"/>
    <property type="match status" value="1"/>
</dbReference>
<dbReference type="Gene3D" id="3.30.70.20">
    <property type="match status" value="1"/>
</dbReference>
<evidence type="ECO:0000256" key="3">
    <source>
        <dbReference type="ARBA" id="ARBA00022723"/>
    </source>
</evidence>
<dbReference type="PANTHER" id="PTHR43545">
    <property type="entry name" value="FORMATE DEHYDROGENASE, NITRATE-INDUCIBLE, IRON-SULFUR SUBUNIT"/>
    <property type="match status" value="1"/>
</dbReference>
<evidence type="ECO:0000256" key="7">
    <source>
        <dbReference type="SAM" id="MobiDB-lite"/>
    </source>
</evidence>
<evidence type="ECO:0000256" key="1">
    <source>
        <dbReference type="ARBA" id="ARBA00004196"/>
    </source>
</evidence>
<feature type="domain" description="4Fe-4S ferredoxin-type" evidence="8">
    <location>
        <begin position="32"/>
        <end position="62"/>
    </location>
</feature>
<dbReference type="PANTHER" id="PTHR43545:SF6">
    <property type="entry name" value="FORMATE DEHYDROGENASE, NITRATE-INDUCIBLE, IRON-SULFUR SUBUNIT"/>
    <property type="match status" value="1"/>
</dbReference>
<dbReference type="GO" id="GO:0046872">
    <property type="term" value="F:metal ion binding"/>
    <property type="evidence" value="ECO:0007669"/>
    <property type="project" value="UniProtKB-KW"/>
</dbReference>
<protein>
    <submittedName>
        <fullName evidence="9">Ferredoxin</fullName>
    </submittedName>
</protein>
<keyword evidence="6" id="KW-0411">Iron-sulfur</keyword>
<dbReference type="Proteomes" id="UP000320481">
    <property type="component" value="Unassembled WGS sequence"/>
</dbReference>
<sequence length="105" mass="11274">MSDGPDVHGNQWYGPQPDVAGAAGYPDAPPRMGFFTDTSVCIGCKACEVACKEWNAVPEDGLELTGMSYDNTQGLGADTWRHVAFIEQRKPFGGQEPGVAHEDTD</sequence>
<dbReference type="SUPFAM" id="SSF54862">
    <property type="entry name" value="4Fe-4S ferredoxins"/>
    <property type="match status" value="1"/>
</dbReference>
<evidence type="ECO:0000259" key="8">
    <source>
        <dbReference type="PROSITE" id="PS51379"/>
    </source>
</evidence>
<comment type="subcellular location">
    <subcellularLocation>
        <location evidence="1">Cell envelope</location>
    </subcellularLocation>
</comment>
<comment type="caution">
    <text evidence="9">The sequence shown here is derived from an EMBL/GenBank/DDBJ whole genome shotgun (WGS) entry which is preliminary data.</text>
</comment>
<accession>A0A5C6IX89</accession>
<dbReference type="InterPro" id="IPR051555">
    <property type="entry name" value="FDH_Electron_Transfer_Unit"/>
</dbReference>
<dbReference type="EMBL" id="VOGW01000178">
    <property type="protein sequence ID" value="TWV33676.1"/>
    <property type="molecule type" value="Genomic_DNA"/>
</dbReference>
<evidence type="ECO:0000313" key="10">
    <source>
        <dbReference type="Proteomes" id="UP000320481"/>
    </source>
</evidence>
<dbReference type="GO" id="GO:0030313">
    <property type="term" value="C:cell envelope"/>
    <property type="evidence" value="ECO:0007669"/>
    <property type="project" value="UniProtKB-SubCell"/>
</dbReference>
<feature type="non-terminal residue" evidence="9">
    <location>
        <position position="105"/>
    </location>
</feature>
<keyword evidence="5" id="KW-0408">Iron</keyword>
<feature type="region of interest" description="Disordered" evidence="7">
    <location>
        <begin position="1"/>
        <end position="28"/>
    </location>
</feature>
<evidence type="ECO:0000256" key="5">
    <source>
        <dbReference type="ARBA" id="ARBA00023004"/>
    </source>
</evidence>
<dbReference type="InterPro" id="IPR017896">
    <property type="entry name" value="4Fe4S_Fe-S-bd"/>
</dbReference>
<name>A0A5C6IX89_9ACTN</name>
<keyword evidence="2" id="KW-0004">4Fe-4S</keyword>